<dbReference type="GO" id="GO:0008270">
    <property type="term" value="F:zinc ion binding"/>
    <property type="evidence" value="ECO:0007669"/>
    <property type="project" value="UniProtKB-KW"/>
</dbReference>
<accession>A0A0D2BDQ7</accession>
<evidence type="ECO:0000256" key="3">
    <source>
        <dbReference type="ARBA" id="ARBA00022833"/>
    </source>
</evidence>
<protein>
    <recommendedName>
        <fullName evidence="6">MYND-type domain-containing protein</fullName>
    </recommendedName>
</protein>
<dbReference type="PROSITE" id="PS50865">
    <property type="entry name" value="ZF_MYND_2"/>
    <property type="match status" value="1"/>
</dbReference>
<evidence type="ECO:0000313" key="7">
    <source>
        <dbReference type="EMBL" id="KIW09514.1"/>
    </source>
</evidence>
<dbReference type="SUPFAM" id="SSF144232">
    <property type="entry name" value="HIT/MYND zinc finger-like"/>
    <property type="match status" value="1"/>
</dbReference>
<dbReference type="OrthoDB" id="3700112at2759"/>
<keyword evidence="2 4" id="KW-0863">Zinc-finger</keyword>
<dbReference type="Proteomes" id="UP000053259">
    <property type="component" value="Unassembled WGS sequence"/>
</dbReference>
<proteinExistence type="predicted"/>
<dbReference type="GeneID" id="27308363"/>
<evidence type="ECO:0000259" key="6">
    <source>
        <dbReference type="PROSITE" id="PS50865"/>
    </source>
</evidence>
<dbReference type="HOGENOM" id="CLU_824396_0_0_1"/>
<dbReference type="RefSeq" id="XP_016219383.1">
    <property type="nucleotide sequence ID" value="XM_016353126.1"/>
</dbReference>
<evidence type="ECO:0000313" key="8">
    <source>
        <dbReference type="Proteomes" id="UP000053259"/>
    </source>
</evidence>
<evidence type="ECO:0000256" key="2">
    <source>
        <dbReference type="ARBA" id="ARBA00022771"/>
    </source>
</evidence>
<dbReference type="EMBL" id="KN847529">
    <property type="protein sequence ID" value="KIW09514.1"/>
    <property type="molecule type" value="Genomic_DNA"/>
</dbReference>
<keyword evidence="8" id="KW-1185">Reference proteome</keyword>
<dbReference type="Pfam" id="PF01753">
    <property type="entry name" value="zf-MYND"/>
    <property type="match status" value="1"/>
</dbReference>
<keyword evidence="3" id="KW-0862">Zinc</keyword>
<evidence type="ECO:0000256" key="1">
    <source>
        <dbReference type="ARBA" id="ARBA00022723"/>
    </source>
</evidence>
<reference evidence="7 8" key="1">
    <citation type="submission" date="2015-01" db="EMBL/GenBank/DDBJ databases">
        <title>The Genome Sequence of Ochroconis gallopava CBS43764.</title>
        <authorList>
            <consortium name="The Broad Institute Genomics Platform"/>
            <person name="Cuomo C."/>
            <person name="de Hoog S."/>
            <person name="Gorbushina A."/>
            <person name="Stielow B."/>
            <person name="Teixiera M."/>
            <person name="Abouelleil A."/>
            <person name="Chapman S.B."/>
            <person name="Priest M."/>
            <person name="Young S.K."/>
            <person name="Wortman J."/>
            <person name="Nusbaum C."/>
            <person name="Birren B."/>
        </authorList>
    </citation>
    <scope>NUCLEOTIDE SEQUENCE [LARGE SCALE GENOMIC DNA]</scope>
    <source>
        <strain evidence="7 8">CBS 43764</strain>
    </source>
</reference>
<dbReference type="InterPro" id="IPR002893">
    <property type="entry name" value="Znf_MYND"/>
</dbReference>
<organism evidence="7 8">
    <name type="scientific">Verruconis gallopava</name>
    <dbReference type="NCBI Taxonomy" id="253628"/>
    <lineage>
        <taxon>Eukaryota</taxon>
        <taxon>Fungi</taxon>
        <taxon>Dikarya</taxon>
        <taxon>Ascomycota</taxon>
        <taxon>Pezizomycotina</taxon>
        <taxon>Dothideomycetes</taxon>
        <taxon>Pleosporomycetidae</taxon>
        <taxon>Venturiales</taxon>
        <taxon>Sympoventuriaceae</taxon>
        <taxon>Verruconis</taxon>
    </lineage>
</organism>
<dbReference type="Gene3D" id="6.10.140.2220">
    <property type="match status" value="1"/>
</dbReference>
<dbReference type="AlphaFoldDB" id="A0A0D2BDQ7"/>
<feature type="region of interest" description="Disordered" evidence="5">
    <location>
        <begin position="1"/>
        <end position="55"/>
    </location>
</feature>
<dbReference type="InParanoid" id="A0A0D2BDQ7"/>
<gene>
    <name evidence="7" type="ORF">PV09_00390</name>
</gene>
<sequence length="337" mass="38668">MSRPMTEEDLTFDPDPPPSEGFVRITSHANAAEASSIDGPRRVPSEPSAVGDGENHLEEPAAMRSSTAVKNLGTLGLPLGSDHNKDREPSEATEAQFVIGCTFCRRPQAGFTEKFKVCSRCKFSNPFMLYCSKECQRNDWSRHKKICGISIDRSTQRPVQVMPARMTNYQWEMPSGPVASFHNILVQHQNEELTYKLVIDAYRLLDEAKRNYNPSFFDLQAFFRWLDGYSFEGLQQFLSKTLDDDIKTKFMPDWWNEEHRDVCERYAKEKYHWSDIDTNVPREINDFHRYGGPAVRLPLRLVASKIHEPITDVNLLHVLDGLNALDYMALIGETTWI</sequence>
<keyword evidence="1" id="KW-0479">Metal-binding</keyword>
<evidence type="ECO:0000256" key="5">
    <source>
        <dbReference type="SAM" id="MobiDB-lite"/>
    </source>
</evidence>
<name>A0A0D2BDQ7_9PEZI</name>
<evidence type="ECO:0000256" key="4">
    <source>
        <dbReference type="PROSITE-ProRule" id="PRU00134"/>
    </source>
</evidence>
<feature type="domain" description="MYND-type" evidence="6">
    <location>
        <begin position="101"/>
        <end position="147"/>
    </location>
</feature>
<dbReference type="VEuPathDB" id="FungiDB:PV09_00390"/>